<evidence type="ECO:0000256" key="8">
    <source>
        <dbReference type="NCBIfam" id="TIGR00517"/>
    </source>
</evidence>
<comment type="function">
    <text evidence="7 9">Carrier of the growing fatty acid chain in fatty acid biosynthesis.</text>
</comment>
<evidence type="ECO:0000256" key="3">
    <source>
        <dbReference type="ARBA" id="ARBA00022553"/>
    </source>
</evidence>
<evidence type="ECO:0000313" key="12">
    <source>
        <dbReference type="Proteomes" id="UP001652409"/>
    </source>
</evidence>
<comment type="subcellular location">
    <subcellularLocation>
        <location evidence="7">Cytoplasm</location>
    </subcellularLocation>
</comment>
<gene>
    <name evidence="7 11" type="primary">acpP</name>
    <name evidence="11" type="ORF">OCV61_02830</name>
</gene>
<evidence type="ECO:0000256" key="7">
    <source>
        <dbReference type="HAMAP-Rule" id="MF_01217"/>
    </source>
</evidence>
<evidence type="ECO:0000256" key="1">
    <source>
        <dbReference type="ARBA" id="ARBA00022450"/>
    </source>
</evidence>
<dbReference type="InterPro" id="IPR009081">
    <property type="entry name" value="PP-bd_ACP"/>
</dbReference>
<dbReference type="Gene3D" id="1.10.1200.10">
    <property type="entry name" value="ACP-like"/>
    <property type="match status" value="1"/>
</dbReference>
<evidence type="ECO:0000256" key="4">
    <source>
        <dbReference type="ARBA" id="ARBA00022832"/>
    </source>
</evidence>
<keyword evidence="1 7" id="KW-0596">Phosphopantetheine</keyword>
<evidence type="ECO:0000313" key="11">
    <source>
        <dbReference type="EMBL" id="MCU6764341.1"/>
    </source>
</evidence>
<dbReference type="HAMAP" id="MF_01217">
    <property type="entry name" value="Acyl_carrier"/>
    <property type="match status" value="1"/>
</dbReference>
<dbReference type="InterPro" id="IPR036736">
    <property type="entry name" value="ACP-like_sf"/>
</dbReference>
<dbReference type="NCBIfam" id="NF002148">
    <property type="entry name" value="PRK00982.1-2"/>
    <property type="match status" value="1"/>
</dbReference>
<feature type="modified residue" description="O-(pantetheine 4'-phosphoryl)serine" evidence="7">
    <location>
        <position position="34"/>
    </location>
</feature>
<dbReference type="PANTHER" id="PTHR20863:SF76">
    <property type="entry name" value="CARRIER DOMAIN-CONTAINING PROTEIN"/>
    <property type="match status" value="1"/>
</dbReference>
<evidence type="ECO:0000256" key="2">
    <source>
        <dbReference type="ARBA" id="ARBA00022516"/>
    </source>
</evidence>
<accession>A0ABT2TRP6</accession>
<comment type="PTM">
    <text evidence="7">4'-phosphopantetheine is transferred from CoA to a specific serine of apo-ACP by AcpS. This modification is essential for activity because fatty acids are bound in thioester linkage to the sulfhydryl of the prosthetic group.</text>
</comment>
<dbReference type="InterPro" id="IPR003231">
    <property type="entry name" value="ACP"/>
</dbReference>
<comment type="pathway">
    <text evidence="7 9">Lipid metabolism; fatty acid biosynthesis.</text>
</comment>
<dbReference type="NCBIfam" id="NF002150">
    <property type="entry name" value="PRK00982.1-4"/>
    <property type="match status" value="1"/>
</dbReference>
<dbReference type="SUPFAM" id="SSF47336">
    <property type="entry name" value="ACP-like"/>
    <property type="match status" value="1"/>
</dbReference>
<dbReference type="SMART" id="SM00823">
    <property type="entry name" value="PKS_PP"/>
    <property type="match status" value="1"/>
</dbReference>
<name>A0ABT2TRP6_9FIRM</name>
<dbReference type="RefSeq" id="WP_158420577.1">
    <property type="nucleotide sequence ID" value="NZ_JAOQJL010000004.1"/>
</dbReference>
<keyword evidence="5 7" id="KW-0443">Lipid metabolism</keyword>
<dbReference type="Pfam" id="PF00550">
    <property type="entry name" value="PP-binding"/>
    <property type="match status" value="1"/>
</dbReference>
<feature type="domain" description="Carrier" evidence="10">
    <location>
        <begin position="1"/>
        <end position="74"/>
    </location>
</feature>
<keyword evidence="6 7" id="KW-0275">Fatty acid biosynthesis</keyword>
<keyword evidence="4 7" id="KW-0276">Fatty acid metabolism</keyword>
<protein>
    <recommendedName>
        <fullName evidence="7 8">Acyl carrier protein</fullName>
        <shortName evidence="7">ACP</shortName>
    </recommendedName>
</protein>
<evidence type="ECO:0000259" key="10">
    <source>
        <dbReference type="PROSITE" id="PS50075"/>
    </source>
</evidence>
<comment type="PTM">
    <text evidence="9">4'-phosphopantetheine is transferred from CoA to a specific serine of apo-ACP by acpS.</text>
</comment>
<dbReference type="PROSITE" id="PS50075">
    <property type="entry name" value="CARRIER"/>
    <property type="match status" value="1"/>
</dbReference>
<dbReference type="NCBIfam" id="TIGR00517">
    <property type="entry name" value="acyl_carrier"/>
    <property type="match status" value="1"/>
</dbReference>
<dbReference type="Proteomes" id="UP001652409">
    <property type="component" value="Unassembled WGS sequence"/>
</dbReference>
<dbReference type="EMBL" id="JAOQJL010000004">
    <property type="protein sequence ID" value="MCU6764341.1"/>
    <property type="molecule type" value="Genomic_DNA"/>
</dbReference>
<keyword evidence="7" id="KW-0963">Cytoplasm</keyword>
<keyword evidence="12" id="KW-1185">Reference proteome</keyword>
<evidence type="ECO:0000256" key="9">
    <source>
        <dbReference type="RuleBase" id="RU003545"/>
    </source>
</evidence>
<evidence type="ECO:0000256" key="5">
    <source>
        <dbReference type="ARBA" id="ARBA00023098"/>
    </source>
</evidence>
<reference evidence="11 12" key="1">
    <citation type="journal article" date="2021" name="ISME Commun">
        <title>Automated analysis of genomic sequences facilitates high-throughput and comprehensive description of bacteria.</title>
        <authorList>
            <person name="Hitch T.C.A."/>
        </authorList>
    </citation>
    <scope>NUCLEOTIDE SEQUENCE [LARGE SCALE GENOMIC DNA]</scope>
    <source>
        <strain evidence="11 12">Sanger_23</strain>
    </source>
</reference>
<organism evidence="11 12">
    <name type="scientific">Blautia ammoniilytica</name>
    <dbReference type="NCBI Taxonomy" id="2981782"/>
    <lineage>
        <taxon>Bacteria</taxon>
        <taxon>Bacillati</taxon>
        <taxon>Bacillota</taxon>
        <taxon>Clostridia</taxon>
        <taxon>Lachnospirales</taxon>
        <taxon>Lachnospiraceae</taxon>
        <taxon>Blautia</taxon>
    </lineage>
</organism>
<sequence>MLERMREMIAEQLNCEAETITADTSFKDDLGADSLDLFELVMALEDEYNLEIPAEELNDLNTVGDVIEYLKDRGVDA</sequence>
<dbReference type="NCBIfam" id="NF009104">
    <property type="entry name" value="PRK12449.1"/>
    <property type="match status" value="1"/>
</dbReference>
<dbReference type="PANTHER" id="PTHR20863">
    <property type="entry name" value="ACYL CARRIER PROTEIN"/>
    <property type="match status" value="1"/>
</dbReference>
<keyword evidence="3 7" id="KW-0597">Phosphoprotein</keyword>
<keyword evidence="2 7" id="KW-0444">Lipid biosynthesis</keyword>
<comment type="caution">
    <text evidence="11">The sequence shown here is derived from an EMBL/GenBank/DDBJ whole genome shotgun (WGS) entry which is preliminary data.</text>
</comment>
<proteinExistence type="inferred from homology"/>
<evidence type="ECO:0000256" key="6">
    <source>
        <dbReference type="ARBA" id="ARBA00023160"/>
    </source>
</evidence>
<comment type="similarity">
    <text evidence="7">Belongs to the acyl carrier protein (ACP) family.</text>
</comment>
<dbReference type="InterPro" id="IPR020806">
    <property type="entry name" value="PKS_PP-bd"/>
</dbReference>